<accession>A0A1F7I5D8</accession>
<comment type="similarity">
    <text evidence="5">Belongs to the PTH family.</text>
</comment>
<name>A0A1F7I5D8_9BACT</name>
<sequence>MTKIFIIGLGNPGPQYQNNRHNVGFMFVDFLLEKLKAPDSSKNIGQSWKYDKYSDSEIAKIDLNVTCYKLHVTLVKPQTFMNRSGFSVKKLTTYYSLLTTNFMSSTTTWTSPWANLKSKPE</sequence>
<evidence type="ECO:0000256" key="3">
    <source>
        <dbReference type="ARBA" id="ARBA00022801"/>
    </source>
</evidence>
<evidence type="ECO:0000313" key="7">
    <source>
        <dbReference type="EMBL" id="OGK38575.1"/>
    </source>
</evidence>
<protein>
    <recommendedName>
        <fullName evidence="6">Peptidyl-tRNA hydrolase</fullName>
        <ecNumber evidence="1">3.1.1.29</ecNumber>
    </recommendedName>
</protein>
<dbReference type="PANTHER" id="PTHR17224:SF1">
    <property type="entry name" value="PEPTIDYL-TRNA HYDROLASE"/>
    <property type="match status" value="1"/>
</dbReference>
<evidence type="ECO:0000256" key="6">
    <source>
        <dbReference type="ARBA" id="ARBA00050038"/>
    </source>
</evidence>
<dbReference type="EMBL" id="MGAC01000007">
    <property type="protein sequence ID" value="OGK38575.1"/>
    <property type="molecule type" value="Genomic_DNA"/>
</dbReference>
<reference evidence="7 8" key="1">
    <citation type="journal article" date="2016" name="Nat. Commun.">
        <title>Thousands of microbial genomes shed light on interconnected biogeochemical processes in an aquifer system.</title>
        <authorList>
            <person name="Anantharaman K."/>
            <person name="Brown C.T."/>
            <person name="Hug L.A."/>
            <person name="Sharon I."/>
            <person name="Castelle C.J."/>
            <person name="Probst A.J."/>
            <person name="Thomas B.C."/>
            <person name="Singh A."/>
            <person name="Wilkins M.J."/>
            <person name="Karaoz U."/>
            <person name="Brodie E.L."/>
            <person name="Williams K.H."/>
            <person name="Hubbard S.S."/>
            <person name="Banfield J.F."/>
        </authorList>
    </citation>
    <scope>NUCLEOTIDE SEQUENCE [LARGE SCALE GENOMIC DNA]</scope>
</reference>
<dbReference type="Proteomes" id="UP000176803">
    <property type="component" value="Unassembled WGS sequence"/>
</dbReference>
<evidence type="ECO:0000256" key="1">
    <source>
        <dbReference type="ARBA" id="ARBA00013260"/>
    </source>
</evidence>
<dbReference type="InterPro" id="IPR001328">
    <property type="entry name" value="Pept_tRNA_hydro"/>
</dbReference>
<dbReference type="AlphaFoldDB" id="A0A1F7I5D8"/>
<keyword evidence="4" id="KW-0694">RNA-binding</keyword>
<comment type="caution">
    <text evidence="7">The sequence shown here is derived from an EMBL/GenBank/DDBJ whole genome shotgun (WGS) entry which is preliminary data.</text>
</comment>
<dbReference type="Pfam" id="PF01195">
    <property type="entry name" value="Pept_tRNA_hydro"/>
    <property type="match status" value="1"/>
</dbReference>
<dbReference type="PANTHER" id="PTHR17224">
    <property type="entry name" value="PEPTIDYL-TRNA HYDROLASE"/>
    <property type="match status" value="1"/>
</dbReference>
<evidence type="ECO:0000256" key="4">
    <source>
        <dbReference type="ARBA" id="ARBA00022884"/>
    </source>
</evidence>
<keyword evidence="2" id="KW-0820">tRNA-binding</keyword>
<dbReference type="GO" id="GO:0000049">
    <property type="term" value="F:tRNA binding"/>
    <property type="evidence" value="ECO:0007669"/>
    <property type="project" value="UniProtKB-KW"/>
</dbReference>
<dbReference type="GO" id="GO:0004045">
    <property type="term" value="F:peptidyl-tRNA hydrolase activity"/>
    <property type="evidence" value="ECO:0007669"/>
    <property type="project" value="UniProtKB-EC"/>
</dbReference>
<evidence type="ECO:0000313" key="8">
    <source>
        <dbReference type="Proteomes" id="UP000176803"/>
    </source>
</evidence>
<proteinExistence type="inferred from homology"/>
<dbReference type="SUPFAM" id="SSF53178">
    <property type="entry name" value="Peptidyl-tRNA hydrolase-like"/>
    <property type="match status" value="1"/>
</dbReference>
<gene>
    <name evidence="7" type="ORF">A3F03_00455</name>
</gene>
<evidence type="ECO:0000256" key="5">
    <source>
        <dbReference type="ARBA" id="ARBA00038063"/>
    </source>
</evidence>
<dbReference type="InterPro" id="IPR036416">
    <property type="entry name" value="Pept_tRNA_hydro_sf"/>
</dbReference>
<dbReference type="EC" id="3.1.1.29" evidence="1"/>
<dbReference type="Gene3D" id="3.40.50.1470">
    <property type="entry name" value="Peptidyl-tRNA hydrolase"/>
    <property type="match status" value="1"/>
</dbReference>
<organism evidence="7 8">
    <name type="scientific">Candidatus Roizmanbacteria bacterium RIFCSPHIGHO2_12_FULL_41_11</name>
    <dbReference type="NCBI Taxonomy" id="1802052"/>
    <lineage>
        <taxon>Bacteria</taxon>
        <taxon>Candidatus Roizmaniibacteriota</taxon>
    </lineage>
</organism>
<dbReference type="InterPro" id="IPR018171">
    <property type="entry name" value="Pept_tRNA_hydro_CS"/>
</dbReference>
<dbReference type="PROSITE" id="PS01195">
    <property type="entry name" value="PEPT_TRNA_HYDROL_1"/>
    <property type="match status" value="1"/>
</dbReference>
<keyword evidence="3" id="KW-0378">Hydrolase</keyword>
<evidence type="ECO:0000256" key="2">
    <source>
        <dbReference type="ARBA" id="ARBA00022555"/>
    </source>
</evidence>